<evidence type="ECO:0000256" key="1">
    <source>
        <dbReference type="SAM" id="SignalP"/>
    </source>
</evidence>
<name>A0ABY4I945_CHIFI</name>
<dbReference type="InterPro" id="IPR045619">
    <property type="entry name" value="DUF6443"/>
</dbReference>
<dbReference type="InterPro" id="IPR013320">
    <property type="entry name" value="ConA-like_dom_sf"/>
</dbReference>
<dbReference type="Pfam" id="PF13385">
    <property type="entry name" value="Laminin_G_3"/>
    <property type="match status" value="1"/>
</dbReference>
<feature type="domain" description="DUF6443" evidence="2">
    <location>
        <begin position="333"/>
        <end position="394"/>
    </location>
</feature>
<organism evidence="3 4">
    <name type="scientific">Chitinophaga filiformis</name>
    <name type="common">Myxococcus filiformis</name>
    <name type="synonym">Flexibacter filiformis</name>
    <dbReference type="NCBI Taxonomy" id="104663"/>
    <lineage>
        <taxon>Bacteria</taxon>
        <taxon>Pseudomonadati</taxon>
        <taxon>Bacteroidota</taxon>
        <taxon>Chitinophagia</taxon>
        <taxon>Chitinophagales</taxon>
        <taxon>Chitinophagaceae</taxon>
        <taxon>Chitinophaga</taxon>
    </lineage>
</organism>
<accession>A0ABY4I945</accession>
<dbReference type="SUPFAM" id="SSF49899">
    <property type="entry name" value="Concanavalin A-like lectins/glucanases"/>
    <property type="match status" value="1"/>
</dbReference>
<gene>
    <name evidence="3" type="ORF">MYF79_15095</name>
</gene>
<feature type="chain" id="PRO_5046957976" description="DUF6443 domain-containing protein" evidence="1">
    <location>
        <begin position="29"/>
        <end position="2834"/>
    </location>
</feature>
<dbReference type="Gene3D" id="2.180.10.10">
    <property type="entry name" value="RHS repeat-associated core"/>
    <property type="match status" value="1"/>
</dbReference>
<evidence type="ECO:0000313" key="4">
    <source>
        <dbReference type="Proteomes" id="UP000830198"/>
    </source>
</evidence>
<keyword evidence="4" id="KW-1185">Reference proteome</keyword>
<dbReference type="Pfam" id="PF20041">
    <property type="entry name" value="DUF6443"/>
    <property type="match status" value="1"/>
</dbReference>
<sequence length="2834" mass="315598">MRAVYARILMLKVIMIACLLCGMSQARAFNAIETYQNQLQGAIKKGDTLLLKDEKFLNSAFDWQKIHNKSVNNIIIFGLYRDPAVVLPKAFKCEIDLKVEYWSGPDQVEPSVDDHVKLAISFDPAAGVAYQDATSHRFQYGYKVRITVNDITSAELGAPLPAAFSLRTQVVVERSYDIDQNTGLIPVITRQQSTGSEGAPVEPHAVSLSWNTITGAEEYDVEWTFIDEESYNGRKLDSLSTNVTEDVLKKMFRNNASRATVQKEQFDISLVHNSRFLLIRIRLVQYQDNDFRQEGSWHYQIRENGITKPGVIDLADNSWHQDNLNWQYNAVYAEDGKKKEVVSYFDGTLRNRQTVTVNNSDKTAVVQETIYDEFGRPLASILPAPTSASVLKYYPEMHLSDTGKYNFRDIYGIGGKCINIPAPLSNQKGAARYYSPLNEFKDDTTRPENRYIPDAEGYPLAVTRYTGDNTGRVSVQGGVGKLFQPGPANVSKATRYFYGKPEQWELDRLFGNDVGYASHYLKNMTIDGNGQISVSYQDATGKTIATALTGDTPGNLDSLSSKPAAVQTTTVVMNREFSFDPSKMKISATATYMSAVAGKVTLTLDIQQLISKYAENNVSICSNCYYEGNILISDNCGNVVFQNATPMKIGSMVASCDEEVFYSTRVDTIGMDVGEYFITFELGIPEAAVNSYARNYVAKNSNLKKEWTFVSDVLFNKDFLSCFNDCATCKESLGELTDFSQRIRERLLADSVKVPANDTTLATWINNLYASLSSQCAELRATCRTSTPCTDLENVMKRDVSPGGQYALFDDSLKAVEPTINVLNLNWRQVFKPLPKDSLRYIQEQFELEDGTLTSPYDSAFTLQLLAKYWKSDWATNFVQYHPEYCALKFCWDNASYLQWDEQVRTLAKTVAEIPANAKGAVYNRDSIRWLVDHDPFFSDGGKGHDFMAAFIDDLTNYSKNVAGAKKDGTPVGSLSKFVDYMLYCADYTGTTNANNNAVREADNWSGCAPKEECRIPDREWALYREKYLELKDKYYQLARNTSAYCGDKCTVGAAQAYLVTDCPDVFKFILEKDANPCSAGYIARVTYLGQALTKSMTLNIYYPDEYRNLIIGSSQVSIPAGVTSTGFCVNKAIPLSALRIAAVNCGTAVGDTVFSCAVDAREDKFERLTYAYDGTKSKVSYTYRGHIPPVGAAIRALVSWDPVDWETAQPMYIDHDYDRHAFVIEAFGQINNWVLKIDTCYDASQHTGNGCNQAYAYKTSRITNINYTTSPITTDTTALKGVVNDAMVAMINQNCEAQADVWMGNLSGLLDSLKYVGKKSIVRAKLIEVCKLGGDAEHMNGASTIPAGRAATAEGYRSFADVLKGVLGISYNMDYNPYLIDAPYPYDVQPQAVERVLNATDGAICDRLATLTAEYNAAQTGDSFYVYLTKKYGAAMNISKEELQFLQKGCTNCRYLLQRPVKLPVFMEKGAKGCITASEYTDAVVAFVAVMGDSLIVDHPNYERMFANSLNSRFGFTLSYAEYKEYGDTLAKNPSLSLLLCNHPVYASVKQDNYECMMQGIDDAVTAGHVAYKEYIEEVKRLFRAEYIAYCSANKPKVSLTSPQQIYHYTLYYYDQAGNLVRTVPPEGVHPLDDSLFAQIAAVRRIGSAVCTYSGPTTNTPEATALQQFTTVFDRSGDASLEMWMFNQSRSGGQVVATTSGNKYIFNLCISGKYLNFDVYTVTPLAGGEADVVLSAHTTADLTGILPLTPWTHVVIQGDGLKKNGRDIYVNGKSCPRVTVEPTGACPWEIRSGSAGITYPKNLTLLKQVRFFNRKLSAKEISANADDACMGFSPSYATALDSAKLFWTRFGIPAAGSYWTVDGGTTETQYVPVYPKHTLMTSYAYQSLNGIEAQKTPDAGVSRFWYDMLGRMVASQNAEQLSPLGGGLSSRYSYTNYDGQGRIKEVGETQASLPLTAPFLSTDALALFGANPKQQVTRTYYDAPKPQTADIIANAQDNLRKRVSAVTYGEDANGIPEQATYYTYDQIGNVKTLWQQMAGLNTKQIDYQYDLVSGKVNKVRYQSGNPDQFLYGYEYDAENRLTKAYTGVNTVSSNGWVIETPHTDAAYRYYLHGPLARTELGNEQLVQGIDYAYTLQGWLKGVNGNYLSPQDEIGRDGVKSTWRSNIARDAYGYSLEYFKGDYNAISDQAKAFPLKWTVGVPTEAGRDLFNGNISRSTLALKRVAEQAPVGYSYRYDQLSRLKGMRQHSLSVGATDWSAATAGEQFKEAITYDANGNILSYLRNGSNGKGLAMDQLSYVYSRDAAGNLLNNKLSQVVDNASDASYTEDLKTQPANNYLYDNIGNLLSDKQGKIDSVRWTLYGKIRQIGKTDGSSLEYAYDPAGNRVYKKYTTGTVGEKTWYVRDAQGNVLAVYGKKDSESQTYWKEQHLYGSSRLGIWTSDIDVTVETAAPSDTNWLKKGRKQYELTNHLGNVLATISDKVVDSVIGNSVDHYEAEVLSAQDYYPFGMLQPDRKWSLGRYRYGFNGQEKSTEVGTSNYTAQFWEYDSRIGRRWNLDPVNIYFESRYSTFHNNPNLYSDPFGLYGSKRSAERMRDRARRAGLDAGDVYYRKDQKDWVFGETKSSSRKEAAGGYSVEVTSKIHSEGRYFGGIGRRIKDFLSDWNPVKSVEGYVGTVVKKEVSIERAGLPVKFVVPLFGGQIKWRSDRKEPEYKLIDFTSGYVNGKFAGADFRIMPLEGALGGDYVPGYRALYPIAKGPILVPVGEMTIPVGEWKIQADAATNFRDLFIGARGVAETGGDGVPLLGIPKTGVKVEVNGGYRFRLKWPNIVNEYFNEE</sequence>
<evidence type="ECO:0000313" key="3">
    <source>
        <dbReference type="EMBL" id="UPK72618.1"/>
    </source>
</evidence>
<keyword evidence="1" id="KW-0732">Signal</keyword>
<dbReference type="RefSeq" id="WP_247814801.1">
    <property type="nucleotide sequence ID" value="NZ_CP095855.1"/>
</dbReference>
<evidence type="ECO:0000259" key="2">
    <source>
        <dbReference type="Pfam" id="PF20041"/>
    </source>
</evidence>
<dbReference type="Proteomes" id="UP000830198">
    <property type="component" value="Chromosome"/>
</dbReference>
<reference evidence="3 4" key="1">
    <citation type="submission" date="2022-04" db="EMBL/GenBank/DDBJ databases">
        <title>The arsenic-methylating capacity of Chitinophaga filiformis YT5 during chitin decomposition.</title>
        <authorList>
            <person name="Chen G."/>
            <person name="Liang Y."/>
        </authorList>
    </citation>
    <scope>NUCLEOTIDE SEQUENCE [LARGE SCALE GENOMIC DNA]</scope>
    <source>
        <strain evidence="3 4">YT5</strain>
    </source>
</reference>
<proteinExistence type="predicted"/>
<feature type="signal peptide" evidence="1">
    <location>
        <begin position="1"/>
        <end position="28"/>
    </location>
</feature>
<dbReference type="EMBL" id="CP095855">
    <property type="protein sequence ID" value="UPK72618.1"/>
    <property type="molecule type" value="Genomic_DNA"/>
</dbReference>
<protein>
    <recommendedName>
        <fullName evidence="2">DUF6443 domain-containing protein</fullName>
    </recommendedName>
</protein>